<name>A0A9W7EZG6_9STRA</name>
<comment type="caution">
    <text evidence="1">The sequence shown here is derived from an EMBL/GenBank/DDBJ whole genome shotgun (WGS) entry which is preliminary data.</text>
</comment>
<dbReference type="Proteomes" id="UP001165085">
    <property type="component" value="Unassembled WGS sequence"/>
</dbReference>
<keyword evidence="2" id="KW-1185">Reference proteome</keyword>
<protein>
    <recommendedName>
        <fullName evidence="3">START domain-containing protein</fullName>
    </recommendedName>
</protein>
<accession>A0A9W7EZG6</accession>
<proteinExistence type="predicted"/>
<sequence>MPGGFQSRLIQVWITWDEIVEADGRKTYVIAISPIQEYRGTRHSIKTGKMVCADSRGVYVIKEVTENTCEWTWVQNVNLKISVLPANAMDFIAMQQLFWADEVHEQHRRNDREVDMEYVQGLLNDMKSSRGRPLMDDQVPLLERCKELLGTTEWKSLELPDPDVKMMMQYQPPKKGERSIVTGKATSEVDCSAEVVAAWTYNFKSKNDMRKQADSGLPRIEVRDKRRANERTFALIEKLPFPLNSREFVFRILWKVEDSGEVLVAIESVLDEDHVTVKYGTSHKVVKASVRGLWRLKNVSSRGGASRCEVEFYQRIDAGGVIPTWVVNRKVPYVLSSVQTAVNLFRQDEKIDTAERDDLMSSMQQGLEAETYTEEEEAWIKAISEKYEKSSNGGERTEGFKKLISPDPYVKMESMIIEGVSLNMADKSTAGCARAIAIIDASFEECAAFDFKKTSREKRKSHRARKTVTIAARGSILTERMESVEARETVAIRLRSSGQFNTKMDYACMLELGASRSRA</sequence>
<gene>
    <name evidence="1" type="ORF">TrST_g8697</name>
</gene>
<dbReference type="InterPro" id="IPR023393">
    <property type="entry name" value="START-like_dom_sf"/>
</dbReference>
<organism evidence="1 2">
    <name type="scientific">Triparma strigata</name>
    <dbReference type="NCBI Taxonomy" id="1606541"/>
    <lineage>
        <taxon>Eukaryota</taxon>
        <taxon>Sar</taxon>
        <taxon>Stramenopiles</taxon>
        <taxon>Ochrophyta</taxon>
        <taxon>Bolidophyceae</taxon>
        <taxon>Parmales</taxon>
        <taxon>Triparmaceae</taxon>
        <taxon>Triparma</taxon>
    </lineage>
</organism>
<evidence type="ECO:0000313" key="2">
    <source>
        <dbReference type="Proteomes" id="UP001165085"/>
    </source>
</evidence>
<dbReference type="Gene3D" id="3.30.530.20">
    <property type="match status" value="1"/>
</dbReference>
<reference evidence="2" key="1">
    <citation type="journal article" date="2023" name="Commun. Biol.">
        <title>Genome analysis of Parmales, the sister group of diatoms, reveals the evolutionary specialization of diatoms from phago-mixotrophs to photoautotrophs.</title>
        <authorList>
            <person name="Ban H."/>
            <person name="Sato S."/>
            <person name="Yoshikawa S."/>
            <person name="Yamada K."/>
            <person name="Nakamura Y."/>
            <person name="Ichinomiya M."/>
            <person name="Sato N."/>
            <person name="Blanc-Mathieu R."/>
            <person name="Endo H."/>
            <person name="Kuwata A."/>
            <person name="Ogata H."/>
        </authorList>
    </citation>
    <scope>NUCLEOTIDE SEQUENCE [LARGE SCALE GENOMIC DNA]</scope>
    <source>
        <strain evidence="2">NIES 3701</strain>
    </source>
</reference>
<evidence type="ECO:0000313" key="1">
    <source>
        <dbReference type="EMBL" id="GMH96230.1"/>
    </source>
</evidence>
<dbReference type="OrthoDB" id="206224at2759"/>
<dbReference type="AlphaFoldDB" id="A0A9W7EZG6"/>
<evidence type="ECO:0008006" key="3">
    <source>
        <dbReference type="Google" id="ProtNLM"/>
    </source>
</evidence>
<dbReference type="SUPFAM" id="SSF55961">
    <property type="entry name" value="Bet v1-like"/>
    <property type="match status" value="1"/>
</dbReference>
<dbReference type="EMBL" id="BRXY01000463">
    <property type="protein sequence ID" value="GMH96230.1"/>
    <property type="molecule type" value="Genomic_DNA"/>
</dbReference>